<evidence type="ECO:0000256" key="1">
    <source>
        <dbReference type="SAM" id="MobiDB-lite"/>
    </source>
</evidence>
<sequence>MMLHVFQGLMTSLRKNLREQARVMCELDKTDHAFDKSVQPYRKTCRRSPNADGGPIPYGARDAD</sequence>
<protein>
    <submittedName>
        <fullName evidence="2">Uncharacterized protein</fullName>
    </submittedName>
</protein>
<reference evidence="2 3" key="1">
    <citation type="submission" date="2013-08" db="EMBL/GenBank/DDBJ databases">
        <title>The genome sequence of Skermanella stibiiresistens.</title>
        <authorList>
            <person name="Zhu W."/>
            <person name="Wang G."/>
        </authorList>
    </citation>
    <scope>NUCLEOTIDE SEQUENCE [LARGE SCALE GENOMIC DNA]</scope>
    <source>
        <strain evidence="2 3">SB22</strain>
    </source>
</reference>
<gene>
    <name evidence="2" type="ORF">N825_06285</name>
</gene>
<dbReference type="Proteomes" id="UP000019486">
    <property type="component" value="Unassembled WGS sequence"/>
</dbReference>
<evidence type="ECO:0000313" key="3">
    <source>
        <dbReference type="Proteomes" id="UP000019486"/>
    </source>
</evidence>
<feature type="region of interest" description="Disordered" evidence="1">
    <location>
        <begin position="43"/>
        <end position="64"/>
    </location>
</feature>
<comment type="caution">
    <text evidence="2">The sequence shown here is derived from an EMBL/GenBank/DDBJ whole genome shotgun (WGS) entry which is preliminary data.</text>
</comment>
<proteinExistence type="predicted"/>
<keyword evidence="3" id="KW-1185">Reference proteome</keyword>
<evidence type="ECO:0000313" key="2">
    <source>
        <dbReference type="EMBL" id="EWY39476.1"/>
    </source>
</evidence>
<dbReference type="AlphaFoldDB" id="W9H3W6"/>
<dbReference type="EMBL" id="AVFL01000012">
    <property type="protein sequence ID" value="EWY39476.1"/>
    <property type="molecule type" value="Genomic_DNA"/>
</dbReference>
<accession>W9H3W6</accession>
<organism evidence="2 3">
    <name type="scientific">Skermanella stibiiresistens SB22</name>
    <dbReference type="NCBI Taxonomy" id="1385369"/>
    <lineage>
        <taxon>Bacteria</taxon>
        <taxon>Pseudomonadati</taxon>
        <taxon>Pseudomonadota</taxon>
        <taxon>Alphaproteobacteria</taxon>
        <taxon>Rhodospirillales</taxon>
        <taxon>Azospirillaceae</taxon>
        <taxon>Skermanella</taxon>
    </lineage>
</organism>
<name>W9H3W6_9PROT</name>